<reference evidence="2 3" key="1">
    <citation type="submission" date="2024-03" db="EMBL/GenBank/DDBJ databases">
        <title>A high-quality draft genome sequence of Diaporthe vaccinii, a causative agent of upright dieback and viscid rot disease in cranberry plants.</title>
        <authorList>
            <person name="Sarrasin M."/>
            <person name="Lang B.F."/>
            <person name="Burger G."/>
        </authorList>
    </citation>
    <scope>NUCLEOTIDE SEQUENCE [LARGE SCALE GENOMIC DNA]</scope>
    <source>
        <strain evidence="2 3">IS7</strain>
    </source>
</reference>
<proteinExistence type="predicted"/>
<feature type="region of interest" description="Disordered" evidence="1">
    <location>
        <begin position="580"/>
        <end position="599"/>
    </location>
</feature>
<comment type="caution">
    <text evidence="2">The sequence shown here is derived from an EMBL/GenBank/DDBJ whole genome shotgun (WGS) entry which is preliminary data.</text>
</comment>
<feature type="compositionally biased region" description="Acidic residues" evidence="1">
    <location>
        <begin position="80"/>
        <end position="92"/>
    </location>
</feature>
<feature type="region of interest" description="Disordered" evidence="1">
    <location>
        <begin position="1"/>
        <end position="139"/>
    </location>
</feature>
<gene>
    <name evidence="2" type="ORF">FJTKL_04511</name>
</gene>
<feature type="region of interest" description="Disordered" evidence="1">
    <location>
        <begin position="506"/>
        <end position="549"/>
    </location>
</feature>
<keyword evidence="3" id="KW-1185">Reference proteome</keyword>
<evidence type="ECO:0000313" key="2">
    <source>
        <dbReference type="EMBL" id="KAL2273443.1"/>
    </source>
</evidence>
<feature type="compositionally biased region" description="Low complexity" evidence="1">
    <location>
        <begin position="1"/>
        <end position="43"/>
    </location>
</feature>
<feature type="region of interest" description="Disordered" evidence="1">
    <location>
        <begin position="451"/>
        <end position="473"/>
    </location>
</feature>
<evidence type="ECO:0000313" key="3">
    <source>
        <dbReference type="Proteomes" id="UP001600888"/>
    </source>
</evidence>
<evidence type="ECO:0008006" key="4">
    <source>
        <dbReference type="Google" id="ProtNLM"/>
    </source>
</evidence>
<feature type="compositionally biased region" description="Polar residues" evidence="1">
    <location>
        <begin position="580"/>
        <end position="589"/>
    </location>
</feature>
<evidence type="ECO:0000256" key="1">
    <source>
        <dbReference type="SAM" id="MobiDB-lite"/>
    </source>
</evidence>
<feature type="region of interest" description="Disordered" evidence="1">
    <location>
        <begin position="741"/>
        <end position="801"/>
    </location>
</feature>
<dbReference type="Gene3D" id="1.10.10.60">
    <property type="entry name" value="Homeodomain-like"/>
    <property type="match status" value="1"/>
</dbReference>
<sequence>MPPRTRGGRAAPAGSAAPGRQSTRIAAQMEAAQQAAGQPAPEETAPEPEPVITAAAAAAAAADDDTAHDTDASLNASPGDNDDDNNVDDDAAPESSVPPPSSTKGGRGTGRAPEGPLTPHQVNPAVTYDHPDAGTPILTPRTRDAKVNLMNKFVDRLYSASTDMLTHLALEGPERDEPWKDELQTHKDVLENYYKVYNEKSDDFIDIVFVSDKTKAEESPLWSRMTKAVATANLAKLLSSIQELEDDPNLVLERLPRLEKIDGHFPVAFVPGGSKDLDAAVPDDDILKQAFHIRTQRYIETLRGVQNVVPLRLFARVFLDVNLEGVDDDSISGYIEGAPLRAFPGFDISNDNAQKYRDAIDGFRAMILEMDTTAIISNLDQDYPFQIFLDELKDWIKSFEAKISAPTQPRSLNGDGSYSVEEQLQQDMRAAHIGKFSRAGLERIRHHMRNASSGEQPFDLSENRASPAPSSANFSLASTDNFAAQRARDLSQAAIRGNDGSMYAAAAADATRRVRKRGRKSGPEEDPASKRARAADAAAMPPPPPRQNAGGAIPLSSAMPEPIPGLIDVVAMSRASQLISKANRKPSQPKQRRPWTAHDTQQLVRAVNVYKAKWSTIERAIKEDHIPFNVPERDQQGLRDKARLVKVDILKTDSHLPPGFDLVVLGRKEKDMVIAAGRNPERREEDNDPDQGPPRNTLYDPAAHQRQAANEAPVPQDYQSVAADAVDDANLRALQEAQMQPEAPFGGGAPTAPMLAQEGIGGTAPSEVLGDYESQHPLSDPNGAIIDGALSEAGPSNAVNA</sequence>
<organism evidence="2 3">
    <name type="scientific">Diaporthe vaccinii</name>
    <dbReference type="NCBI Taxonomy" id="105482"/>
    <lineage>
        <taxon>Eukaryota</taxon>
        <taxon>Fungi</taxon>
        <taxon>Dikarya</taxon>
        <taxon>Ascomycota</taxon>
        <taxon>Pezizomycotina</taxon>
        <taxon>Sordariomycetes</taxon>
        <taxon>Sordariomycetidae</taxon>
        <taxon>Diaporthales</taxon>
        <taxon>Diaporthaceae</taxon>
        <taxon>Diaporthe</taxon>
        <taxon>Diaporthe eres species complex</taxon>
    </lineage>
</organism>
<dbReference type="EMBL" id="JBAWTH010000186">
    <property type="protein sequence ID" value="KAL2273443.1"/>
    <property type="molecule type" value="Genomic_DNA"/>
</dbReference>
<dbReference type="Proteomes" id="UP001600888">
    <property type="component" value="Unassembled WGS sequence"/>
</dbReference>
<feature type="region of interest" description="Disordered" evidence="1">
    <location>
        <begin position="675"/>
        <end position="715"/>
    </location>
</feature>
<feature type="compositionally biased region" description="Low complexity" evidence="1">
    <location>
        <begin position="50"/>
        <end position="61"/>
    </location>
</feature>
<accession>A0ABR4DST0</accession>
<name>A0ABR4DST0_9PEZI</name>
<protein>
    <recommendedName>
        <fullName evidence="4">Myb-like domain-containing protein</fullName>
    </recommendedName>
</protein>